<dbReference type="Proteomes" id="UP001176517">
    <property type="component" value="Unassembled WGS sequence"/>
</dbReference>
<accession>A0AAN6GJI2</accession>
<proteinExistence type="predicted"/>
<evidence type="ECO:0000256" key="2">
    <source>
        <dbReference type="SAM" id="SignalP"/>
    </source>
</evidence>
<comment type="caution">
    <text evidence="3">The sequence shown here is derived from an EMBL/GenBank/DDBJ whole genome shotgun (WGS) entry which is preliminary data.</text>
</comment>
<sequence>MKFSIASLFLLASAIAVQGAPVSHLGVPTKEVKASKLIHEKVHPIIILPFERTGVNDFVAPDRSIEQEIKELMVKSPKMLQRASPVSPSEGAPTKRDDEVLTSSVSAETSGERSLGGETAAAEARSIHRRGLFGSLIKWASRVYDSWNVGNWLTKNFGHIL</sequence>
<protein>
    <recommendedName>
        <fullName evidence="5">RxLR effector protein</fullName>
    </recommendedName>
</protein>
<evidence type="ECO:0000256" key="1">
    <source>
        <dbReference type="SAM" id="MobiDB-lite"/>
    </source>
</evidence>
<feature type="chain" id="PRO_5042898727" description="RxLR effector protein" evidence="2">
    <location>
        <begin position="20"/>
        <end position="161"/>
    </location>
</feature>
<gene>
    <name evidence="3" type="ORF">OC846_005965</name>
</gene>
<dbReference type="EMBL" id="JAPDMZ010000268">
    <property type="protein sequence ID" value="KAK0544692.1"/>
    <property type="molecule type" value="Genomic_DNA"/>
</dbReference>
<organism evidence="3 4">
    <name type="scientific">Tilletia horrida</name>
    <dbReference type="NCBI Taxonomy" id="155126"/>
    <lineage>
        <taxon>Eukaryota</taxon>
        <taxon>Fungi</taxon>
        <taxon>Dikarya</taxon>
        <taxon>Basidiomycota</taxon>
        <taxon>Ustilaginomycotina</taxon>
        <taxon>Exobasidiomycetes</taxon>
        <taxon>Tilletiales</taxon>
        <taxon>Tilletiaceae</taxon>
        <taxon>Tilletia</taxon>
    </lineage>
</organism>
<feature type="signal peptide" evidence="2">
    <location>
        <begin position="1"/>
        <end position="19"/>
    </location>
</feature>
<feature type="region of interest" description="Disordered" evidence="1">
    <location>
        <begin position="77"/>
        <end position="119"/>
    </location>
</feature>
<evidence type="ECO:0000313" key="3">
    <source>
        <dbReference type="EMBL" id="KAK0544692.1"/>
    </source>
</evidence>
<dbReference type="AlphaFoldDB" id="A0AAN6GJI2"/>
<name>A0AAN6GJI2_9BASI</name>
<reference evidence="3" key="1">
    <citation type="journal article" date="2023" name="PhytoFront">
        <title>Draft Genome Resources of Seven Strains of Tilletia horrida, Causal Agent of Kernel Smut of Rice.</title>
        <authorList>
            <person name="Khanal S."/>
            <person name="Antony Babu S."/>
            <person name="Zhou X.G."/>
        </authorList>
    </citation>
    <scope>NUCLEOTIDE SEQUENCE</scope>
    <source>
        <strain evidence="3">TX6</strain>
    </source>
</reference>
<keyword evidence="4" id="KW-1185">Reference proteome</keyword>
<keyword evidence="2" id="KW-0732">Signal</keyword>
<evidence type="ECO:0008006" key="5">
    <source>
        <dbReference type="Google" id="ProtNLM"/>
    </source>
</evidence>
<evidence type="ECO:0000313" key="4">
    <source>
        <dbReference type="Proteomes" id="UP001176517"/>
    </source>
</evidence>